<organism evidence="2 3">
    <name type="scientific">Enterococcus larvae</name>
    <dbReference type="NCBI Taxonomy" id="2794352"/>
    <lineage>
        <taxon>Bacteria</taxon>
        <taxon>Bacillati</taxon>
        <taxon>Bacillota</taxon>
        <taxon>Bacilli</taxon>
        <taxon>Lactobacillales</taxon>
        <taxon>Enterococcaceae</taxon>
        <taxon>Enterococcus</taxon>
    </lineage>
</organism>
<dbReference type="Proteomes" id="UP000673375">
    <property type="component" value="Unassembled WGS sequence"/>
</dbReference>
<dbReference type="Gene3D" id="3.40.630.30">
    <property type="match status" value="1"/>
</dbReference>
<reference evidence="2 3" key="1">
    <citation type="submission" date="2020-12" db="EMBL/GenBank/DDBJ databases">
        <title>Vagococcus allomyrinae sp. nov. and Enterococcus lavae sp. nov., isolated from the larvae of Allomyrina dichotoma.</title>
        <authorList>
            <person name="Lee S.D."/>
        </authorList>
    </citation>
    <scope>NUCLEOTIDE SEQUENCE [LARGE SCALE GENOMIC DNA]</scope>
    <source>
        <strain evidence="2 3">BWM-S5</strain>
    </source>
</reference>
<keyword evidence="3" id="KW-1185">Reference proteome</keyword>
<protein>
    <submittedName>
        <fullName evidence="2">GNAT family N-acetyltransferase</fullName>
    </submittedName>
</protein>
<dbReference type="PROSITE" id="PS51186">
    <property type="entry name" value="GNAT"/>
    <property type="match status" value="1"/>
</dbReference>
<dbReference type="Pfam" id="PF00583">
    <property type="entry name" value="Acetyltransf_1"/>
    <property type="match status" value="1"/>
</dbReference>
<proteinExistence type="predicted"/>
<gene>
    <name evidence="2" type="ORF">I6N96_11600</name>
</gene>
<sequence length="174" mass="19986">MRQKIIMKKILASEKQFYRELQGELMSLENMTAVQQQKLAQLLWEAFHGSIDDLGETPEEMEQEVTEMIAGKYGKFLGKHSFALLEENKEEFLGCVLVSFFREIPLIIYVSVSPAARGQKLSTKIMNQVMQSLAQEYEAAYLVVIEENLPARKIYQGLGFEEVGSDWDRVLNEK</sequence>
<name>A0ABS4CL51_9ENTE</name>
<dbReference type="RefSeq" id="WP_209557699.1">
    <property type="nucleotide sequence ID" value="NZ_JAEDXU010000005.1"/>
</dbReference>
<comment type="caution">
    <text evidence="2">The sequence shown here is derived from an EMBL/GenBank/DDBJ whole genome shotgun (WGS) entry which is preliminary data.</text>
</comment>
<dbReference type="InterPro" id="IPR016181">
    <property type="entry name" value="Acyl_CoA_acyltransferase"/>
</dbReference>
<evidence type="ECO:0000259" key="1">
    <source>
        <dbReference type="PROSITE" id="PS51186"/>
    </source>
</evidence>
<accession>A0ABS4CL51</accession>
<dbReference type="CDD" id="cd04301">
    <property type="entry name" value="NAT_SF"/>
    <property type="match status" value="1"/>
</dbReference>
<evidence type="ECO:0000313" key="3">
    <source>
        <dbReference type="Proteomes" id="UP000673375"/>
    </source>
</evidence>
<dbReference type="SUPFAM" id="SSF55729">
    <property type="entry name" value="Acyl-CoA N-acyltransferases (Nat)"/>
    <property type="match status" value="1"/>
</dbReference>
<dbReference type="EMBL" id="JAEDXU010000005">
    <property type="protein sequence ID" value="MBP1046913.1"/>
    <property type="molecule type" value="Genomic_DNA"/>
</dbReference>
<evidence type="ECO:0000313" key="2">
    <source>
        <dbReference type="EMBL" id="MBP1046913.1"/>
    </source>
</evidence>
<dbReference type="InterPro" id="IPR000182">
    <property type="entry name" value="GNAT_dom"/>
</dbReference>
<feature type="domain" description="N-acetyltransferase" evidence="1">
    <location>
        <begin position="41"/>
        <end position="174"/>
    </location>
</feature>